<organism evidence="1 2">
    <name type="scientific">Flavobacterium aquaticum</name>
    <dbReference type="NCBI Taxonomy" id="1236486"/>
    <lineage>
        <taxon>Bacteria</taxon>
        <taxon>Pseudomonadati</taxon>
        <taxon>Bacteroidota</taxon>
        <taxon>Flavobacteriia</taxon>
        <taxon>Flavobacteriales</taxon>
        <taxon>Flavobacteriaceae</taxon>
        <taxon>Flavobacterium</taxon>
    </lineage>
</organism>
<dbReference type="PROSITE" id="PS51257">
    <property type="entry name" value="PROKAR_LIPOPROTEIN"/>
    <property type="match status" value="1"/>
</dbReference>
<evidence type="ECO:0000313" key="2">
    <source>
        <dbReference type="Proteomes" id="UP000249620"/>
    </source>
</evidence>
<evidence type="ECO:0000313" key="1">
    <source>
        <dbReference type="EMBL" id="RAK25015.1"/>
    </source>
</evidence>
<dbReference type="OrthoDB" id="1119476at2"/>
<gene>
    <name evidence="1" type="ORF">B0I03_101175</name>
</gene>
<proteinExistence type="predicted"/>
<accession>A0A327YZ30</accession>
<reference evidence="1 2" key="1">
    <citation type="submission" date="2018-06" db="EMBL/GenBank/DDBJ databases">
        <title>Genomic Encyclopedia of Type Strains, Phase III (KMG-III): the genomes of soil and plant-associated and newly described type strains.</title>
        <authorList>
            <person name="Whitman W."/>
        </authorList>
    </citation>
    <scope>NUCLEOTIDE SEQUENCE [LARGE SCALE GENOMIC DNA]</scope>
    <source>
        <strain evidence="1 2">CGMCC 1.12398</strain>
    </source>
</reference>
<name>A0A327YZ30_9FLAO</name>
<protein>
    <submittedName>
        <fullName evidence="1">Uncharacterized protein</fullName>
    </submittedName>
</protein>
<dbReference type="EMBL" id="QLMI01000001">
    <property type="protein sequence ID" value="RAK25015.1"/>
    <property type="molecule type" value="Genomic_DNA"/>
</dbReference>
<dbReference type="AlphaFoldDB" id="A0A327YZ30"/>
<keyword evidence="2" id="KW-1185">Reference proteome</keyword>
<dbReference type="Proteomes" id="UP000249620">
    <property type="component" value="Unassembled WGS sequence"/>
</dbReference>
<comment type="caution">
    <text evidence="1">The sequence shown here is derived from an EMBL/GenBank/DDBJ whole genome shotgun (WGS) entry which is preliminary data.</text>
</comment>
<sequence>MRNILGFFLIVITASLVSCNDKCDEGNQATPASFFVEIVDETSGENVFENETYTSQQITIQDLDEATIPYEFIENLNVIQIFPPVTNATGNSLVIKLNNEITLQMDEIDVNYDVSSSAGECFTTFKIENILFPNNTSELVESVHVIKI</sequence>
<dbReference type="RefSeq" id="WP_111565597.1">
    <property type="nucleotide sequence ID" value="NZ_QLMI01000001.1"/>
</dbReference>